<dbReference type="KEGG" id="eiv:EIN_225730"/>
<dbReference type="PANTHER" id="PTHR35899:SF1">
    <property type="entry name" value="PEPTIDASE C1A PAPAIN C-TERMINAL DOMAIN-CONTAINING PROTEIN"/>
    <property type="match status" value="1"/>
</dbReference>
<proteinExistence type="predicted"/>
<keyword evidence="1" id="KW-1133">Transmembrane helix</keyword>
<dbReference type="SUPFAM" id="SSF54001">
    <property type="entry name" value="Cysteine proteinases"/>
    <property type="match status" value="1"/>
</dbReference>
<dbReference type="AlphaFoldDB" id="A0A0A1U5U4"/>
<dbReference type="VEuPathDB" id="AmoebaDB:EIN_225730"/>
<organism evidence="2 3">
    <name type="scientific">Entamoeba invadens IP1</name>
    <dbReference type="NCBI Taxonomy" id="370355"/>
    <lineage>
        <taxon>Eukaryota</taxon>
        <taxon>Amoebozoa</taxon>
        <taxon>Evosea</taxon>
        <taxon>Archamoebae</taxon>
        <taxon>Mastigamoebida</taxon>
        <taxon>Entamoebidae</taxon>
        <taxon>Entamoeba</taxon>
    </lineage>
</organism>
<keyword evidence="1" id="KW-0472">Membrane</keyword>
<feature type="transmembrane region" description="Helical" evidence="1">
    <location>
        <begin position="15"/>
        <end position="43"/>
    </location>
</feature>
<dbReference type="CDD" id="cd02619">
    <property type="entry name" value="Peptidase_C1"/>
    <property type="match status" value="1"/>
</dbReference>
<dbReference type="Proteomes" id="UP000014680">
    <property type="component" value="Unassembled WGS sequence"/>
</dbReference>
<dbReference type="PANTHER" id="PTHR35899">
    <property type="entry name" value="PAPAIN FAMILY CYSTEINE PROTEASE DOMAIN CONTAINING PROTEIN"/>
    <property type="match status" value="1"/>
</dbReference>
<sequence length="582" mass="66641">MMQSHTLFPREGKDFLLFILIFVSLTTLVVSSLCIYVGIFVHLNTRIEDLEQPTYNYIHEQPVKYVIPWSALTPPKNEGEREMCWAFGITGFLEAAYNSEAKQYHGHSPSSYVSFSEQIFGIEITELCNTSNPSKFCTNGQRTHSTSNGLPEWLYYFRDNNQNWAIPSNACPYNTNENEWNLCKTETSDQTANIPTLLKTNPIKFIVNNITTAYSIQDIKTLLVNTKLPVTWTHGVFNKVYRTKCSRLDNQGVNNDDCVSKRFPCGDNEYCYEIEVSSFDNNGVFDITGKSYVSSVRSMLIVGYNDDFRINRNAQHRKINEFSRGGFVVKNSWGNQGHSAGYFMSNHSTVQEDSLCPNFGTYQNWIPIDFECFKTSMDASACANGFYRIVRLVRYNSGTVLKCSELAKKQEYAAAFGFDYCAKEENQGKELRFALQSEKNVQVIYTSAPMVKLRYTNEEEGQAKFYLIMWEDGKDGAEEIITNPTTPQELEKLFDPVVSVENSAYCGYYYVPYDVFKFGNTRFLNYGDDTIAFSSFNITFDKTSFLDEKNSGYDYSALEKEVQLNKFVPLDFKGPYIMDVPQ</sequence>
<evidence type="ECO:0000256" key="1">
    <source>
        <dbReference type="SAM" id="Phobius"/>
    </source>
</evidence>
<dbReference type="OMA" id="SMNASEC"/>
<evidence type="ECO:0000313" key="3">
    <source>
        <dbReference type="Proteomes" id="UP000014680"/>
    </source>
</evidence>
<accession>A0A0A1U5U4</accession>
<evidence type="ECO:0008006" key="4">
    <source>
        <dbReference type="Google" id="ProtNLM"/>
    </source>
</evidence>
<protein>
    <recommendedName>
        <fullName evidence="4">Peptidase C1A papain C-terminal domain-containing protein</fullName>
    </recommendedName>
</protein>
<keyword evidence="3" id="KW-1185">Reference proteome</keyword>
<dbReference type="GeneID" id="14887268"/>
<name>A0A0A1U5U4_ENTIV</name>
<dbReference type="EMBL" id="KB206756">
    <property type="protein sequence ID" value="ELP88240.1"/>
    <property type="molecule type" value="Genomic_DNA"/>
</dbReference>
<evidence type="ECO:0000313" key="2">
    <source>
        <dbReference type="EMBL" id="ELP88240.1"/>
    </source>
</evidence>
<dbReference type="InterPro" id="IPR038765">
    <property type="entry name" value="Papain-like_cys_pep_sf"/>
</dbReference>
<dbReference type="OrthoDB" id="24976at2759"/>
<reference evidence="2 3" key="1">
    <citation type="submission" date="2012-10" db="EMBL/GenBank/DDBJ databases">
        <authorList>
            <person name="Zafar N."/>
            <person name="Inman J."/>
            <person name="Hall N."/>
            <person name="Lorenzi H."/>
            <person name="Caler E."/>
        </authorList>
    </citation>
    <scope>NUCLEOTIDE SEQUENCE [LARGE SCALE GENOMIC DNA]</scope>
    <source>
        <strain evidence="2 3">IP1</strain>
    </source>
</reference>
<keyword evidence="1" id="KW-0812">Transmembrane</keyword>
<dbReference type="Gene3D" id="3.90.70.10">
    <property type="entry name" value="Cysteine proteinases"/>
    <property type="match status" value="1"/>
</dbReference>
<gene>
    <name evidence="2" type="ORF">EIN_225730</name>
</gene>
<dbReference type="RefSeq" id="XP_004255011.1">
    <property type="nucleotide sequence ID" value="XM_004254963.1"/>
</dbReference>